<dbReference type="AlphaFoldDB" id="A0A381NMJ2"/>
<dbReference type="InterPro" id="IPR008278">
    <property type="entry name" value="4-PPantetheinyl_Trfase_dom"/>
</dbReference>
<feature type="domain" description="4'-phosphopantetheinyl transferase" evidence="8">
    <location>
        <begin position="4"/>
        <end position="100"/>
    </location>
</feature>
<evidence type="ECO:0000256" key="5">
    <source>
        <dbReference type="ARBA" id="ARBA00022842"/>
    </source>
</evidence>
<evidence type="ECO:0000256" key="1">
    <source>
        <dbReference type="ARBA" id="ARBA00022516"/>
    </source>
</evidence>
<dbReference type="SUPFAM" id="SSF56214">
    <property type="entry name" value="4'-phosphopantetheinyl transferase"/>
    <property type="match status" value="1"/>
</dbReference>
<keyword evidence="4" id="KW-0276">Fatty acid metabolism</keyword>
<dbReference type="Pfam" id="PF01648">
    <property type="entry name" value="ACPS"/>
    <property type="match status" value="1"/>
</dbReference>
<dbReference type="NCBIfam" id="TIGR00556">
    <property type="entry name" value="pantethn_trn"/>
    <property type="match status" value="1"/>
</dbReference>
<evidence type="ECO:0000313" key="9">
    <source>
        <dbReference type="EMBL" id="SUZ55048.1"/>
    </source>
</evidence>
<proteinExistence type="inferred from homology"/>
<dbReference type="NCBIfam" id="TIGR00516">
    <property type="entry name" value="acpS"/>
    <property type="match status" value="1"/>
</dbReference>
<reference evidence="9" key="1">
    <citation type="submission" date="2018-05" db="EMBL/GenBank/DDBJ databases">
        <authorList>
            <person name="Lanie J.A."/>
            <person name="Ng W.-L."/>
            <person name="Kazmierczak K.M."/>
            <person name="Andrzejewski T.M."/>
            <person name="Davidsen T.M."/>
            <person name="Wayne K.J."/>
            <person name="Tettelin H."/>
            <person name="Glass J.I."/>
            <person name="Rusch D."/>
            <person name="Podicherti R."/>
            <person name="Tsui H.-C.T."/>
            <person name="Winkler M.E."/>
        </authorList>
    </citation>
    <scope>NUCLEOTIDE SEQUENCE</scope>
</reference>
<dbReference type="HAMAP" id="MF_00101">
    <property type="entry name" value="AcpS"/>
    <property type="match status" value="1"/>
</dbReference>
<dbReference type="EMBL" id="UINC01000424">
    <property type="protein sequence ID" value="SUZ55048.1"/>
    <property type="molecule type" value="Genomic_DNA"/>
</dbReference>
<gene>
    <name evidence="9" type="ORF">METZ01_LOCUS7902</name>
</gene>
<keyword evidence="2" id="KW-0808">Transferase</keyword>
<keyword evidence="6" id="KW-0443">Lipid metabolism</keyword>
<accession>A0A381NMJ2</accession>
<keyword evidence="7" id="KW-0275">Fatty acid biosynthesis</keyword>
<dbReference type="GO" id="GO:0006633">
    <property type="term" value="P:fatty acid biosynthetic process"/>
    <property type="evidence" value="ECO:0007669"/>
    <property type="project" value="UniProtKB-KW"/>
</dbReference>
<protein>
    <recommendedName>
        <fullName evidence="8">4'-phosphopantetheinyl transferase domain-containing protein</fullName>
    </recommendedName>
</protein>
<sequence length="131" mass="14722">MIYGVGTDIVELARIQSIYDRFGDHFVKRLLMKKEKILYKNNAFPARFLAMRFAAKEAIVKAIGTGFSNGIWIRDIGVINDNNGRPIVIYSQRAEKVCQKIGIRNILVSLSDEMGLILAFAVATTQINKSE</sequence>
<dbReference type="Gene3D" id="3.90.470.20">
    <property type="entry name" value="4'-phosphopantetheinyl transferase domain"/>
    <property type="match status" value="1"/>
</dbReference>
<evidence type="ECO:0000256" key="2">
    <source>
        <dbReference type="ARBA" id="ARBA00022679"/>
    </source>
</evidence>
<dbReference type="InterPro" id="IPR037143">
    <property type="entry name" value="4-PPantetheinyl_Trfase_dom_sf"/>
</dbReference>
<evidence type="ECO:0000256" key="7">
    <source>
        <dbReference type="ARBA" id="ARBA00023160"/>
    </source>
</evidence>
<name>A0A381NMJ2_9ZZZZ</name>
<keyword evidence="1" id="KW-0444">Lipid biosynthesis</keyword>
<keyword evidence="5" id="KW-0460">Magnesium</keyword>
<dbReference type="GO" id="GO:0008897">
    <property type="term" value="F:holo-[acyl-carrier-protein] synthase activity"/>
    <property type="evidence" value="ECO:0007669"/>
    <property type="project" value="InterPro"/>
</dbReference>
<keyword evidence="3" id="KW-0479">Metal-binding</keyword>
<dbReference type="InterPro" id="IPR002582">
    <property type="entry name" value="ACPS"/>
</dbReference>
<evidence type="ECO:0000256" key="4">
    <source>
        <dbReference type="ARBA" id="ARBA00022832"/>
    </source>
</evidence>
<dbReference type="InterPro" id="IPR004568">
    <property type="entry name" value="Ppantetheine-prot_Trfase_dom"/>
</dbReference>
<evidence type="ECO:0000259" key="8">
    <source>
        <dbReference type="Pfam" id="PF01648"/>
    </source>
</evidence>
<organism evidence="9">
    <name type="scientific">marine metagenome</name>
    <dbReference type="NCBI Taxonomy" id="408172"/>
    <lineage>
        <taxon>unclassified sequences</taxon>
        <taxon>metagenomes</taxon>
        <taxon>ecological metagenomes</taxon>
    </lineage>
</organism>
<dbReference type="GO" id="GO:0000287">
    <property type="term" value="F:magnesium ion binding"/>
    <property type="evidence" value="ECO:0007669"/>
    <property type="project" value="InterPro"/>
</dbReference>
<evidence type="ECO:0000256" key="6">
    <source>
        <dbReference type="ARBA" id="ARBA00023098"/>
    </source>
</evidence>
<evidence type="ECO:0000256" key="3">
    <source>
        <dbReference type="ARBA" id="ARBA00022723"/>
    </source>
</evidence>